<sequence>MRKGFYLLRDLGIILAAVIVMVFVGLGFARVVKNRSSLQPRSPRPAVLTLESTLKSVISK</sequence>
<feature type="non-terminal residue" evidence="2">
    <location>
        <position position="60"/>
    </location>
</feature>
<accession>A0A0F9CFK7</accession>
<protein>
    <submittedName>
        <fullName evidence="2">Uncharacterized protein</fullName>
    </submittedName>
</protein>
<keyword evidence="1" id="KW-0812">Transmembrane</keyword>
<name>A0A0F9CFK7_9ZZZZ</name>
<reference evidence="2" key="1">
    <citation type="journal article" date="2015" name="Nature">
        <title>Complex archaea that bridge the gap between prokaryotes and eukaryotes.</title>
        <authorList>
            <person name="Spang A."/>
            <person name="Saw J.H."/>
            <person name="Jorgensen S.L."/>
            <person name="Zaremba-Niedzwiedzka K."/>
            <person name="Martijn J."/>
            <person name="Lind A.E."/>
            <person name="van Eijk R."/>
            <person name="Schleper C."/>
            <person name="Guy L."/>
            <person name="Ettema T.J."/>
        </authorList>
    </citation>
    <scope>NUCLEOTIDE SEQUENCE</scope>
</reference>
<dbReference type="AlphaFoldDB" id="A0A0F9CFK7"/>
<gene>
    <name evidence="2" type="ORF">LCGC14_2328410</name>
</gene>
<feature type="transmembrane region" description="Helical" evidence="1">
    <location>
        <begin position="12"/>
        <end position="32"/>
    </location>
</feature>
<organism evidence="2">
    <name type="scientific">marine sediment metagenome</name>
    <dbReference type="NCBI Taxonomy" id="412755"/>
    <lineage>
        <taxon>unclassified sequences</taxon>
        <taxon>metagenomes</taxon>
        <taxon>ecological metagenomes</taxon>
    </lineage>
</organism>
<evidence type="ECO:0000313" key="2">
    <source>
        <dbReference type="EMBL" id="KKL48153.1"/>
    </source>
</evidence>
<dbReference type="EMBL" id="LAZR01033416">
    <property type="protein sequence ID" value="KKL48153.1"/>
    <property type="molecule type" value="Genomic_DNA"/>
</dbReference>
<proteinExistence type="predicted"/>
<keyword evidence="1" id="KW-1133">Transmembrane helix</keyword>
<comment type="caution">
    <text evidence="2">The sequence shown here is derived from an EMBL/GenBank/DDBJ whole genome shotgun (WGS) entry which is preliminary data.</text>
</comment>
<keyword evidence="1" id="KW-0472">Membrane</keyword>
<evidence type="ECO:0000256" key="1">
    <source>
        <dbReference type="SAM" id="Phobius"/>
    </source>
</evidence>